<dbReference type="EMBL" id="CP003360">
    <property type="protein sequence ID" value="AFM28100.1"/>
    <property type="molecule type" value="Genomic_DNA"/>
</dbReference>
<dbReference type="HOGENOM" id="CLU_2584080_0_0_7"/>
<proteinExistence type="predicted"/>
<dbReference type="Proteomes" id="UP000006055">
    <property type="component" value="Chromosome"/>
</dbReference>
<dbReference type="KEGG" id="dti:Desti_5518"/>
<evidence type="ECO:0000313" key="3">
    <source>
        <dbReference type="Proteomes" id="UP000006055"/>
    </source>
</evidence>
<organism evidence="2 3">
    <name type="scientific">Desulfomonile tiedjei (strain ATCC 49306 / DSM 6799 / DCB-1)</name>
    <dbReference type="NCBI Taxonomy" id="706587"/>
    <lineage>
        <taxon>Bacteria</taxon>
        <taxon>Pseudomonadati</taxon>
        <taxon>Thermodesulfobacteriota</taxon>
        <taxon>Desulfomonilia</taxon>
        <taxon>Desulfomonilales</taxon>
        <taxon>Desulfomonilaceae</taxon>
        <taxon>Desulfomonile</taxon>
    </lineage>
</organism>
<feature type="region of interest" description="Disordered" evidence="1">
    <location>
        <begin position="20"/>
        <end position="80"/>
    </location>
</feature>
<gene>
    <name evidence="2" type="ordered locus">Desti_5518</name>
</gene>
<dbReference type="STRING" id="706587.Desti_5518"/>
<protein>
    <submittedName>
        <fullName evidence="2">Uncharacterized protein</fullName>
    </submittedName>
</protein>
<reference evidence="3" key="1">
    <citation type="submission" date="2012-06" db="EMBL/GenBank/DDBJ databases">
        <title>Complete sequence of chromosome of Desulfomonile tiedjei DSM 6799.</title>
        <authorList>
            <person name="Lucas S."/>
            <person name="Copeland A."/>
            <person name="Lapidus A."/>
            <person name="Glavina del Rio T."/>
            <person name="Dalin E."/>
            <person name="Tice H."/>
            <person name="Bruce D."/>
            <person name="Goodwin L."/>
            <person name="Pitluck S."/>
            <person name="Peters L."/>
            <person name="Ovchinnikova G."/>
            <person name="Zeytun A."/>
            <person name="Lu M."/>
            <person name="Kyrpides N."/>
            <person name="Mavromatis K."/>
            <person name="Ivanova N."/>
            <person name="Brettin T."/>
            <person name="Detter J.C."/>
            <person name="Han C."/>
            <person name="Larimer F."/>
            <person name="Land M."/>
            <person name="Hauser L."/>
            <person name="Markowitz V."/>
            <person name="Cheng J.-F."/>
            <person name="Hugenholtz P."/>
            <person name="Woyke T."/>
            <person name="Wu D."/>
            <person name="Spring S."/>
            <person name="Schroeder M."/>
            <person name="Brambilla E."/>
            <person name="Klenk H.-P."/>
            <person name="Eisen J.A."/>
        </authorList>
    </citation>
    <scope>NUCLEOTIDE SEQUENCE [LARGE SCALE GENOMIC DNA]</scope>
    <source>
        <strain evidence="3">ATCC 49306 / DSM 6799 / DCB-1</strain>
    </source>
</reference>
<keyword evidence="3" id="KW-1185">Reference proteome</keyword>
<dbReference type="AlphaFoldDB" id="I4CEV9"/>
<name>I4CEV9_DESTA</name>
<sequence>MTKTERLLLERLYKEMLPHEQQDLQQFIQDKYGKKPEESGEEKQTEDDPIERMMQKTWSIPSEKFRSALAKTQPSRPPRK</sequence>
<feature type="compositionally biased region" description="Basic and acidic residues" evidence="1">
    <location>
        <begin position="31"/>
        <end position="43"/>
    </location>
</feature>
<evidence type="ECO:0000313" key="2">
    <source>
        <dbReference type="EMBL" id="AFM28100.1"/>
    </source>
</evidence>
<evidence type="ECO:0000256" key="1">
    <source>
        <dbReference type="SAM" id="MobiDB-lite"/>
    </source>
</evidence>
<accession>I4CEV9</accession>